<evidence type="ECO:0000256" key="1">
    <source>
        <dbReference type="SAM" id="MobiDB-lite"/>
    </source>
</evidence>
<keyword evidence="2" id="KW-0812">Transmembrane</keyword>
<feature type="transmembrane region" description="Helical" evidence="2">
    <location>
        <begin position="262"/>
        <end position="280"/>
    </location>
</feature>
<feature type="domain" description="Restriction endonuclease type IV Mrr" evidence="5">
    <location>
        <begin position="343"/>
        <end position="453"/>
    </location>
</feature>
<dbReference type="InterPro" id="IPR011335">
    <property type="entry name" value="Restrct_endonuc-II-like"/>
</dbReference>
<feature type="signal peptide" evidence="3">
    <location>
        <begin position="1"/>
        <end position="18"/>
    </location>
</feature>
<dbReference type="RefSeq" id="WP_221252299.1">
    <property type="nucleotide sequence ID" value="NZ_AP024355.1"/>
</dbReference>
<evidence type="ECO:0000259" key="4">
    <source>
        <dbReference type="Pfam" id="PF01396"/>
    </source>
</evidence>
<keyword evidence="2" id="KW-0472">Membrane</keyword>
<dbReference type="Gene3D" id="3.40.1350.10">
    <property type="match status" value="1"/>
</dbReference>
<feature type="domain" description="DNA topoisomerase type IA zn finger" evidence="4">
    <location>
        <begin position="479"/>
        <end position="511"/>
    </location>
</feature>
<dbReference type="Proteomes" id="UP001319827">
    <property type="component" value="Chromosome"/>
</dbReference>
<proteinExistence type="predicted"/>
<dbReference type="InterPro" id="IPR013498">
    <property type="entry name" value="Topo_IA_Znf"/>
</dbReference>
<keyword evidence="3" id="KW-0732">Signal</keyword>
<dbReference type="SUPFAM" id="SSF52980">
    <property type="entry name" value="Restriction endonuclease-like"/>
    <property type="match status" value="1"/>
</dbReference>
<dbReference type="PANTHER" id="PTHR30015">
    <property type="entry name" value="MRR RESTRICTION SYSTEM PROTEIN"/>
    <property type="match status" value="1"/>
</dbReference>
<dbReference type="EMBL" id="AP024355">
    <property type="protein sequence ID" value="BCR04852.1"/>
    <property type="molecule type" value="Genomic_DNA"/>
</dbReference>
<protein>
    <recommendedName>
        <fullName evidence="8">Restriction endonuclease</fullName>
    </recommendedName>
</protein>
<dbReference type="SUPFAM" id="SSF57783">
    <property type="entry name" value="Zinc beta-ribbon"/>
    <property type="match status" value="1"/>
</dbReference>
<dbReference type="Pfam" id="PF04471">
    <property type="entry name" value="Mrr_cat"/>
    <property type="match status" value="1"/>
</dbReference>
<evidence type="ECO:0000259" key="5">
    <source>
        <dbReference type="Pfam" id="PF04471"/>
    </source>
</evidence>
<evidence type="ECO:0000313" key="7">
    <source>
        <dbReference type="Proteomes" id="UP001319827"/>
    </source>
</evidence>
<accession>A0ABM8HUV5</accession>
<organism evidence="6 7">
    <name type="scientific">Desulfuromonas versatilis</name>
    <dbReference type="NCBI Taxonomy" id="2802975"/>
    <lineage>
        <taxon>Bacteria</taxon>
        <taxon>Pseudomonadati</taxon>
        <taxon>Thermodesulfobacteriota</taxon>
        <taxon>Desulfuromonadia</taxon>
        <taxon>Desulfuromonadales</taxon>
        <taxon>Desulfuromonadaceae</taxon>
        <taxon>Desulfuromonas</taxon>
    </lineage>
</organism>
<dbReference type="PANTHER" id="PTHR30015:SF7">
    <property type="entry name" value="TYPE IV METHYL-DIRECTED RESTRICTION ENZYME ECOKMRR"/>
    <property type="match status" value="1"/>
</dbReference>
<evidence type="ECO:0008006" key="8">
    <source>
        <dbReference type="Google" id="ProtNLM"/>
    </source>
</evidence>
<dbReference type="InterPro" id="IPR052906">
    <property type="entry name" value="Type_IV_Methyl-Rstrct_Enzyme"/>
</dbReference>
<gene>
    <name evidence="6" type="ORF">DESUT3_19210</name>
</gene>
<dbReference type="InterPro" id="IPR007560">
    <property type="entry name" value="Restrct_endonuc_IV_Mrr"/>
</dbReference>
<reference evidence="6 7" key="1">
    <citation type="journal article" date="2016" name="C (Basel)">
        <title>Selective Growth of and Electricity Production by Marine Exoelectrogenic Bacteria in Self-Aggregated Hydrogel of Microbially Reduced Graphene Oxide.</title>
        <authorList>
            <person name="Yoshida N."/>
            <person name="Goto Y."/>
            <person name="Miyata Y."/>
        </authorList>
    </citation>
    <scope>NUCLEOTIDE SEQUENCE [LARGE SCALE GENOMIC DNA]</scope>
    <source>
        <strain evidence="6 7">NIT-T3</strain>
    </source>
</reference>
<dbReference type="Gene3D" id="3.30.65.10">
    <property type="entry name" value="Bacterial Topoisomerase I, domain 1"/>
    <property type="match status" value="1"/>
</dbReference>
<name>A0ABM8HUV5_9BACT</name>
<feature type="region of interest" description="Disordered" evidence="1">
    <location>
        <begin position="302"/>
        <end position="325"/>
    </location>
</feature>
<evidence type="ECO:0000313" key="6">
    <source>
        <dbReference type="EMBL" id="BCR04852.1"/>
    </source>
</evidence>
<evidence type="ECO:0000256" key="2">
    <source>
        <dbReference type="SAM" id="Phobius"/>
    </source>
</evidence>
<feature type="chain" id="PRO_5046490213" description="Restriction endonuclease" evidence="3">
    <location>
        <begin position="19"/>
        <end position="519"/>
    </location>
</feature>
<evidence type="ECO:0000256" key="3">
    <source>
        <dbReference type="SAM" id="SignalP"/>
    </source>
</evidence>
<keyword evidence="2" id="KW-1133">Transmembrane helix</keyword>
<sequence>MAFLLLLVLLALAAPTHAANGFQETATKWREVHGKASQYRLILQNIYAQVESQVGPDKSKLNKAFARRLNALYPESNYFGGAYGSLAVNNYTWVHFDTAWNITNLRQQFGGLQKNYDFRNQTMEVVNGPNRVKFKLDLRQPEKSQFITAEIPAVSATAQEIRSQKGGWQASVQPLKDILNDTYAQQIALGDGTRMDELAERMVEDEGTRQFVLNTAAEIYSNAREKSRAQTGLPGLLGEALHNTQSGVRGLTTISVFRYLPWYFWPFLILLVAVNVLNTGTRRASRPRKAARLKKTGEFSLGRRAPSRKPAEPGTSPGPGLESLADEPFEDLDHDEWSLQLLSSLEWKRFETVCAEYLRLIGFAPKETRIGADGGVDIWVYRQGVEKAVGIVQCKAWTTYRVGVKPVRELYGVMAAEGVANGKFIISGEFSSEALAFAEGKRLELISGKRFVASIRKLSAEKQLQLLNIAIAGDYRTPTCPQCGVKMTLRQGRASDRQFWGCPKYPRCSGTLVYKPAEG</sequence>
<dbReference type="InterPro" id="IPR011856">
    <property type="entry name" value="tRNA_endonuc-like_dom_sf"/>
</dbReference>
<dbReference type="Pfam" id="PF01396">
    <property type="entry name" value="Zn_ribbon_Top1"/>
    <property type="match status" value="1"/>
</dbReference>
<reference evidence="6 7" key="2">
    <citation type="journal article" date="2021" name="Int. J. Syst. Evol. Microbiol.">
        <title>Isolation and Polyphasic Characterization of Desulfuromonas versatilis sp. Nov., an Electrogenic Bacteria Capable of Versatile Metabolism Isolated from a Graphene Oxide-Reducing Enrichment Culture.</title>
        <authorList>
            <person name="Xie L."/>
            <person name="Yoshida N."/>
            <person name="Ishii S."/>
            <person name="Meng L."/>
        </authorList>
    </citation>
    <scope>NUCLEOTIDE SEQUENCE [LARGE SCALE GENOMIC DNA]</scope>
    <source>
        <strain evidence="6 7">NIT-T3</strain>
    </source>
</reference>
<keyword evidence="7" id="KW-1185">Reference proteome</keyword>